<dbReference type="Pfam" id="PF02229">
    <property type="entry name" value="PC4"/>
    <property type="match status" value="1"/>
</dbReference>
<dbReference type="Gene3D" id="2.30.31.10">
    <property type="entry name" value="Transcriptional Coactivator Pc4, Chain A"/>
    <property type="match status" value="1"/>
</dbReference>
<dbReference type="EMBL" id="OX365940">
    <property type="protein sequence ID" value="CAI4049442.1"/>
    <property type="molecule type" value="Genomic_DNA"/>
</dbReference>
<keyword evidence="5" id="KW-0804">Transcription</keyword>
<keyword evidence="10" id="KW-1185">Reference proteome</keyword>
<feature type="domain" description="Transcriptional coactivator p15 (PC4) C-terminal" evidence="8">
    <location>
        <begin position="44"/>
        <end position="97"/>
    </location>
</feature>
<evidence type="ECO:0000259" key="8">
    <source>
        <dbReference type="Pfam" id="PF02229"/>
    </source>
</evidence>
<feature type="region of interest" description="Disordered" evidence="7">
    <location>
        <begin position="1"/>
        <end position="36"/>
    </location>
</feature>
<feature type="compositionally biased region" description="Basic and acidic residues" evidence="7">
    <location>
        <begin position="205"/>
        <end position="215"/>
    </location>
</feature>
<feature type="compositionally biased region" description="Basic and acidic residues" evidence="7">
    <location>
        <begin position="230"/>
        <end position="260"/>
    </location>
</feature>
<keyword evidence="4" id="KW-0238">DNA-binding</keyword>
<organism evidence="9 10">
    <name type="scientific">Saccharomyces uvarum</name>
    <name type="common">Yeast</name>
    <name type="synonym">Saccharomyces bayanus var. uvarum</name>
    <dbReference type="NCBI Taxonomy" id="230603"/>
    <lineage>
        <taxon>Eukaryota</taxon>
        <taxon>Fungi</taxon>
        <taxon>Dikarya</taxon>
        <taxon>Ascomycota</taxon>
        <taxon>Saccharomycotina</taxon>
        <taxon>Saccharomycetes</taxon>
        <taxon>Saccharomycetales</taxon>
        <taxon>Saccharomycetaceae</taxon>
        <taxon>Saccharomyces</taxon>
    </lineage>
</organism>
<dbReference type="InterPro" id="IPR009044">
    <property type="entry name" value="ssDNA-bd_transcriptional_reg"/>
</dbReference>
<comment type="subcellular location">
    <subcellularLocation>
        <location evidence="1">Nucleus</location>
    </subcellularLocation>
</comment>
<comment type="similarity">
    <text evidence="2">Belongs to the transcriptional coactivator PC4 family.</text>
</comment>
<keyword evidence="3" id="KW-0805">Transcription regulation</keyword>
<gene>
    <name evidence="9" type="primary">SUVZ13G1780</name>
    <name evidence="9" type="ORF">SUVZ_13G1780</name>
</gene>
<feature type="compositionally biased region" description="Basic and acidic residues" evidence="7">
    <location>
        <begin position="273"/>
        <end position="291"/>
    </location>
</feature>
<evidence type="ECO:0000256" key="4">
    <source>
        <dbReference type="ARBA" id="ARBA00023125"/>
    </source>
</evidence>
<proteinExistence type="inferred from homology"/>
<evidence type="ECO:0000313" key="10">
    <source>
        <dbReference type="Proteomes" id="UP001162085"/>
    </source>
</evidence>
<evidence type="ECO:0000256" key="7">
    <source>
        <dbReference type="SAM" id="MobiDB-lite"/>
    </source>
</evidence>
<evidence type="ECO:0000256" key="5">
    <source>
        <dbReference type="ARBA" id="ARBA00023163"/>
    </source>
</evidence>
<reference evidence="9" key="1">
    <citation type="submission" date="2022-10" db="EMBL/GenBank/DDBJ databases">
        <authorList>
            <person name="Byrne P K."/>
        </authorList>
    </citation>
    <scope>NUCLEOTIDE SEQUENCE</scope>
    <source>
        <strain evidence="9">ZP964</strain>
    </source>
</reference>
<dbReference type="SUPFAM" id="SSF54447">
    <property type="entry name" value="ssDNA-binding transcriptional regulator domain"/>
    <property type="match status" value="1"/>
</dbReference>
<dbReference type="InterPro" id="IPR003173">
    <property type="entry name" value="PC4_C"/>
</dbReference>
<evidence type="ECO:0000313" key="9">
    <source>
        <dbReference type="EMBL" id="CAI4049442.1"/>
    </source>
</evidence>
<dbReference type="PANTHER" id="PTHR13215">
    <property type="entry name" value="RNA POLYMERASE II TRANSCRIPTIONAL COACTIVATOR"/>
    <property type="match status" value="1"/>
</dbReference>
<dbReference type="Proteomes" id="UP001162085">
    <property type="component" value="Chromosome 13"/>
</dbReference>
<feature type="compositionally biased region" description="Low complexity" evidence="7">
    <location>
        <begin position="20"/>
        <end position="32"/>
    </location>
</feature>
<feature type="compositionally biased region" description="Basic and acidic residues" evidence="7">
    <location>
        <begin position="134"/>
        <end position="167"/>
    </location>
</feature>
<evidence type="ECO:0000256" key="2">
    <source>
        <dbReference type="ARBA" id="ARBA00009001"/>
    </source>
</evidence>
<evidence type="ECO:0000256" key="3">
    <source>
        <dbReference type="ARBA" id="ARBA00023015"/>
    </source>
</evidence>
<evidence type="ECO:0000256" key="1">
    <source>
        <dbReference type="ARBA" id="ARBA00004123"/>
    </source>
</evidence>
<dbReference type="InterPro" id="IPR045125">
    <property type="entry name" value="Sub1/Tcp4-like"/>
</dbReference>
<evidence type="ECO:0000256" key="6">
    <source>
        <dbReference type="ARBA" id="ARBA00023242"/>
    </source>
</evidence>
<keyword evidence="6" id="KW-0539">Nucleus</keyword>
<accession>A0ABN8WI71</accession>
<feature type="region of interest" description="Disordered" evidence="7">
    <location>
        <begin position="119"/>
        <end position="316"/>
    </location>
</feature>
<sequence>MSYYNRYRNKRRGDNGGGNQNNNNNNNNSNGGMPSGLSASDAIFDLGKNKRVTVRQFRNINLIDIREYYLDSSTGEMKPGKKGISLTEDLYDELLKHRLNIDEALRRLGSKRPKTKMVRLLSDDEYEDDNNNDNNDKDKNGNDKNSSRRRRDDKSKSSNEIHDSEPRSKKKKPAPPTLLPHEENMQNAAREANATLVIPGAASRKQQEERKQKEREEEDANAKAAAVAKAKTEAEAEAEAVAKAKAKAEAEAEAEAKAKANESVPKPEPVPILERKKEDAASNIDEAKDANSSDEEFAQSLEAEMNKADDDISEEE</sequence>
<name>A0ABN8WI71_SACUV</name>
<protein>
    <recommendedName>
        <fullName evidence="8">Transcriptional coactivator p15 (PC4) C-terminal domain-containing protein</fullName>
    </recommendedName>
</protein>